<dbReference type="GO" id="GO:0006355">
    <property type="term" value="P:regulation of DNA-templated transcription"/>
    <property type="evidence" value="ECO:0007669"/>
    <property type="project" value="InterPro"/>
</dbReference>
<dbReference type="RefSeq" id="WP_143078186.1">
    <property type="nucleotide sequence ID" value="NZ_FOMB01000017.1"/>
</dbReference>
<organism evidence="2 3">
    <name type="scientific">Devosia psychrophila</name>
    <dbReference type="NCBI Taxonomy" id="728005"/>
    <lineage>
        <taxon>Bacteria</taxon>
        <taxon>Pseudomonadati</taxon>
        <taxon>Pseudomonadota</taxon>
        <taxon>Alphaproteobacteria</taxon>
        <taxon>Hyphomicrobiales</taxon>
        <taxon>Devosiaceae</taxon>
        <taxon>Devosia</taxon>
    </lineage>
</organism>
<reference evidence="2 3" key="1">
    <citation type="submission" date="2016-10" db="EMBL/GenBank/DDBJ databases">
        <authorList>
            <person name="de Groot N.N."/>
        </authorList>
    </citation>
    <scope>NUCLEOTIDE SEQUENCE [LARGE SCALE GENOMIC DNA]</scope>
    <source>
        <strain evidence="2 3">CGMCC 1.10210</strain>
    </source>
</reference>
<evidence type="ECO:0000313" key="2">
    <source>
        <dbReference type="EMBL" id="SFD00493.1"/>
    </source>
</evidence>
<dbReference type="InterPro" id="IPR002145">
    <property type="entry name" value="CopG"/>
</dbReference>
<dbReference type="OrthoDB" id="9897730at2"/>
<dbReference type="Pfam" id="PF01402">
    <property type="entry name" value="RHH_1"/>
    <property type="match status" value="1"/>
</dbReference>
<feature type="domain" description="Ribbon-helix-helix protein CopG" evidence="1">
    <location>
        <begin position="14"/>
        <end position="53"/>
    </location>
</feature>
<gene>
    <name evidence="2" type="ORF">SAMN04488059_11734</name>
</gene>
<accession>A0A1I1P0K1</accession>
<dbReference type="Proteomes" id="UP000182258">
    <property type="component" value="Unassembled WGS sequence"/>
</dbReference>
<evidence type="ECO:0000259" key="1">
    <source>
        <dbReference type="Pfam" id="PF01402"/>
    </source>
</evidence>
<sequence length="57" mass="6258">MNRSKYSNPEVMDERLTVAVPANTKAKIFAIANKRGLPASLLMRQAIDAFLAEPRAA</sequence>
<protein>
    <submittedName>
        <fullName evidence="2">Ribbon-helix-helix protein, copG family</fullName>
    </submittedName>
</protein>
<dbReference type="AlphaFoldDB" id="A0A1I1P0K1"/>
<evidence type="ECO:0000313" key="3">
    <source>
        <dbReference type="Proteomes" id="UP000182258"/>
    </source>
</evidence>
<dbReference type="STRING" id="728005.SAMN04488059_11734"/>
<proteinExistence type="predicted"/>
<dbReference type="EMBL" id="FOMB01000017">
    <property type="protein sequence ID" value="SFD00493.1"/>
    <property type="molecule type" value="Genomic_DNA"/>
</dbReference>
<name>A0A1I1P0K1_9HYPH</name>